<evidence type="ECO:0000313" key="4">
    <source>
        <dbReference type="Proteomes" id="UP000193622"/>
    </source>
</evidence>
<dbReference type="RefSeq" id="WP_085176300.1">
    <property type="nucleotide sequence ID" value="NZ_LQPC01000039.1"/>
</dbReference>
<keyword evidence="1" id="KW-0175">Coiled coil</keyword>
<feature type="coiled-coil region" evidence="1">
    <location>
        <begin position="190"/>
        <end position="245"/>
    </location>
</feature>
<dbReference type="EMBL" id="LQPC01000039">
    <property type="protein sequence ID" value="ORV85737.1"/>
    <property type="molecule type" value="Genomic_DNA"/>
</dbReference>
<accession>A0A1X1WGK5</accession>
<feature type="compositionally biased region" description="Basic and acidic residues" evidence="2">
    <location>
        <begin position="171"/>
        <end position="188"/>
    </location>
</feature>
<organism evidence="3 4">
    <name type="scientific">Mycolicibacterium iranicum</name>
    <name type="common">Mycobacterium iranicum</name>
    <dbReference type="NCBI Taxonomy" id="912594"/>
    <lineage>
        <taxon>Bacteria</taxon>
        <taxon>Bacillati</taxon>
        <taxon>Actinomycetota</taxon>
        <taxon>Actinomycetes</taxon>
        <taxon>Mycobacteriales</taxon>
        <taxon>Mycobacteriaceae</taxon>
        <taxon>Mycolicibacterium</taxon>
    </lineage>
</organism>
<gene>
    <name evidence="3" type="ORF">AWC12_19585</name>
</gene>
<evidence type="ECO:0000256" key="2">
    <source>
        <dbReference type="SAM" id="MobiDB-lite"/>
    </source>
</evidence>
<evidence type="ECO:0000313" key="3">
    <source>
        <dbReference type="EMBL" id="ORV85737.1"/>
    </source>
</evidence>
<protein>
    <submittedName>
        <fullName evidence="3">Uncharacterized protein</fullName>
    </submittedName>
</protein>
<sequence>MQFAVEEALDELYAAKPEDFTALRTKLAAAAKKSGDAEAARRISGSRKPTAAAWVVNALALQGTARTELTDLGSRLREAHAAMDGEAIRALTAEQRRLVDELTRTALRNSGLASPSGALRDDVTSTWQAAVADPDVAARLGRLAKAEQWSGFGDFGFTAAVGPAPQKAVPKKADPKKAVPKKAEPDRRAVAVAERAKADADAALTELQSDLATARLKHQDAQRRLAAAEQALKAAEDAYAAGKRASKEAADAVKAAKKAVGN</sequence>
<evidence type="ECO:0000256" key="1">
    <source>
        <dbReference type="SAM" id="Coils"/>
    </source>
</evidence>
<proteinExistence type="predicted"/>
<feature type="region of interest" description="Disordered" evidence="2">
    <location>
        <begin position="165"/>
        <end position="188"/>
    </location>
</feature>
<dbReference type="Proteomes" id="UP000193622">
    <property type="component" value="Unassembled WGS sequence"/>
</dbReference>
<reference evidence="3 4" key="1">
    <citation type="submission" date="2016-01" db="EMBL/GenBank/DDBJ databases">
        <title>The new phylogeny of the genus Mycobacterium.</title>
        <authorList>
            <person name="Tarcisio F."/>
            <person name="Conor M."/>
            <person name="Antonella G."/>
            <person name="Elisabetta G."/>
            <person name="Giulia F.S."/>
            <person name="Sara T."/>
            <person name="Anna F."/>
            <person name="Clotilde B."/>
            <person name="Roberto B."/>
            <person name="Veronica D.S."/>
            <person name="Fabio R."/>
            <person name="Monica P."/>
            <person name="Olivier J."/>
            <person name="Enrico T."/>
            <person name="Nicola S."/>
        </authorList>
    </citation>
    <scope>NUCLEOTIDE SEQUENCE [LARGE SCALE GENOMIC DNA]</scope>
    <source>
        <strain evidence="3 4">DSM 45541</strain>
    </source>
</reference>
<dbReference type="AlphaFoldDB" id="A0A1X1WGK5"/>
<name>A0A1X1WGK5_MYCIR</name>
<comment type="caution">
    <text evidence="3">The sequence shown here is derived from an EMBL/GenBank/DDBJ whole genome shotgun (WGS) entry which is preliminary data.</text>
</comment>